<gene>
    <name evidence="4" type="ORF">MPRM_34190</name>
</gene>
<evidence type="ECO:0000313" key="4">
    <source>
        <dbReference type="EMBL" id="BBZ46138.1"/>
    </source>
</evidence>
<sequence length="870" mass="92269">MIGADLLTGRDSELAAIRRALSGVGNSSGAVIAGAAGVGKTRLAREVLARAEASGERTYWIVGTQSARQLPLGAFTPSICDAVPDPISGVRRVINSFIEQQRRGRVLIGVDDAHLLDGLSAHVIHQLAQARGTRLLVTVRTGGDEADAITALWKDELLARLDLQPLSAPDVRRIIEGALGGAVDSRSARRFWQLTGGNALFVRQLLKDQIAAGAIKQVAGVWMWDERVAVSDSLGDMVGRQLSRLQPEVAAVVDTLSQYEPLAVDVLCDLVARADLEEAERLGLVIVERTGPRLLARLAHPLFGELRRAVASEMYLSRIRGRLAQRLARHADADVSATVRRALLTLESDLPPDPQLYLRAAQLAMTLLDLDLSDRFAAAAAEAGISEAEGLRAISLAGRGHGEKAEAILAGIGVDDPDGHHWATVRAANLVWNLGRPRDAAAILDGLATTPESEAQRAERAAVEACVDAVMARCGSAADKARAALSSPTLPDFHAMLASVALTTAQGALGKITDISEMVGRAMDRAITSFQASPMRFWYGAVYARACRLNGRIDECVRAAQQLAESVRDVPGLAYANLAFLLGQAELVRGDLRAALTLLHEAQAGAQKHSVTTGLRAASCFALAEAHAKLGEADAADEAIRQARQHVPADYLFMQTGLALAGGWALAAGGRLADATSIVRAAREDARTREQPTHEVACLQAAAQWGDASGAARARELADILAFPLACAVARHTDSLATGDGEGLLKASADYRAIGDRAAAADVAAQAAVAFSRNQQRKRSLYAAAVAQELATECGGLCTPALRNPIGQPLTDRQREIIELVAAGLSHKEIAERLVTSVRTVEGHVYRAYQRLGAGSREELVEMLRAGPRA</sequence>
<evidence type="ECO:0000256" key="2">
    <source>
        <dbReference type="ARBA" id="ARBA00023125"/>
    </source>
</evidence>
<dbReference type="PROSITE" id="PS50043">
    <property type="entry name" value="HTH_LUXR_2"/>
    <property type="match status" value="1"/>
</dbReference>
<dbReference type="InterPro" id="IPR000792">
    <property type="entry name" value="Tscrpt_reg_LuxR_C"/>
</dbReference>
<dbReference type="GO" id="GO:0003677">
    <property type="term" value="F:DNA binding"/>
    <property type="evidence" value="ECO:0007669"/>
    <property type="project" value="UniProtKB-KW"/>
</dbReference>
<dbReference type="Proteomes" id="UP000467105">
    <property type="component" value="Chromosome"/>
</dbReference>
<dbReference type="SMART" id="SM00421">
    <property type="entry name" value="HTH_LUXR"/>
    <property type="match status" value="1"/>
</dbReference>
<dbReference type="PANTHER" id="PTHR44688:SF16">
    <property type="entry name" value="DNA-BINDING TRANSCRIPTIONAL ACTIVATOR DEVR_DOSR"/>
    <property type="match status" value="1"/>
</dbReference>
<protein>
    <submittedName>
        <fullName evidence="4">Transcriptional regulator</fullName>
    </submittedName>
</protein>
<dbReference type="Gene3D" id="3.40.50.300">
    <property type="entry name" value="P-loop containing nucleotide triphosphate hydrolases"/>
    <property type="match status" value="1"/>
</dbReference>
<dbReference type="PANTHER" id="PTHR44688">
    <property type="entry name" value="DNA-BINDING TRANSCRIPTIONAL ACTIVATOR DEVR_DOSR"/>
    <property type="match status" value="1"/>
</dbReference>
<keyword evidence="5" id="KW-1185">Reference proteome</keyword>
<dbReference type="AlphaFoldDB" id="A0A7I7YW79"/>
<dbReference type="PRINTS" id="PR00038">
    <property type="entry name" value="HTHLUXR"/>
</dbReference>
<proteinExistence type="predicted"/>
<dbReference type="OrthoDB" id="3197423at2"/>
<dbReference type="CDD" id="cd06170">
    <property type="entry name" value="LuxR_C_like"/>
    <property type="match status" value="1"/>
</dbReference>
<dbReference type="Pfam" id="PF00196">
    <property type="entry name" value="GerE"/>
    <property type="match status" value="1"/>
</dbReference>
<dbReference type="InterPro" id="IPR016032">
    <property type="entry name" value="Sig_transdc_resp-reg_C-effctor"/>
</dbReference>
<dbReference type="RefSeq" id="WP_085271672.1">
    <property type="nucleotide sequence ID" value="NZ_AP022614.1"/>
</dbReference>
<dbReference type="InterPro" id="IPR036388">
    <property type="entry name" value="WH-like_DNA-bd_sf"/>
</dbReference>
<keyword evidence="1" id="KW-0805">Transcription regulation</keyword>
<keyword evidence="2" id="KW-0238">DNA-binding</keyword>
<dbReference type="GO" id="GO:0006355">
    <property type="term" value="P:regulation of DNA-templated transcription"/>
    <property type="evidence" value="ECO:0007669"/>
    <property type="project" value="InterPro"/>
</dbReference>
<dbReference type="EMBL" id="AP022614">
    <property type="protein sequence ID" value="BBZ46138.1"/>
    <property type="molecule type" value="Genomic_DNA"/>
</dbReference>
<name>A0A7I7YW79_9MYCO</name>
<dbReference type="Gene3D" id="1.25.40.10">
    <property type="entry name" value="Tetratricopeptide repeat domain"/>
    <property type="match status" value="1"/>
</dbReference>
<dbReference type="Gene3D" id="1.10.10.10">
    <property type="entry name" value="Winged helix-like DNA-binding domain superfamily/Winged helix DNA-binding domain"/>
    <property type="match status" value="1"/>
</dbReference>
<dbReference type="SUPFAM" id="SSF46894">
    <property type="entry name" value="C-terminal effector domain of the bipartite response regulators"/>
    <property type="match status" value="1"/>
</dbReference>
<evidence type="ECO:0000256" key="3">
    <source>
        <dbReference type="ARBA" id="ARBA00023163"/>
    </source>
</evidence>
<evidence type="ECO:0000313" key="5">
    <source>
        <dbReference type="Proteomes" id="UP000467105"/>
    </source>
</evidence>
<evidence type="ECO:0000256" key="1">
    <source>
        <dbReference type="ARBA" id="ARBA00023015"/>
    </source>
</evidence>
<dbReference type="Pfam" id="PF13191">
    <property type="entry name" value="AAA_16"/>
    <property type="match status" value="1"/>
</dbReference>
<accession>A0A7I7YW79</accession>
<keyword evidence="3" id="KW-0804">Transcription</keyword>
<organism evidence="4 5">
    <name type="scientific">Mycobacterium parmense</name>
    <dbReference type="NCBI Taxonomy" id="185642"/>
    <lineage>
        <taxon>Bacteria</taxon>
        <taxon>Bacillati</taxon>
        <taxon>Actinomycetota</taxon>
        <taxon>Actinomycetes</taxon>
        <taxon>Mycobacteriales</taxon>
        <taxon>Mycobacteriaceae</taxon>
        <taxon>Mycobacterium</taxon>
        <taxon>Mycobacterium simiae complex</taxon>
    </lineage>
</organism>
<dbReference type="InterPro" id="IPR027417">
    <property type="entry name" value="P-loop_NTPase"/>
</dbReference>
<dbReference type="InterPro" id="IPR011990">
    <property type="entry name" value="TPR-like_helical_dom_sf"/>
</dbReference>
<dbReference type="SUPFAM" id="SSF52540">
    <property type="entry name" value="P-loop containing nucleoside triphosphate hydrolases"/>
    <property type="match status" value="1"/>
</dbReference>
<reference evidence="4 5" key="1">
    <citation type="journal article" date="2019" name="Emerg. Microbes Infect.">
        <title>Comprehensive subspecies identification of 175 nontuberculous mycobacteria species based on 7547 genomic profiles.</title>
        <authorList>
            <person name="Matsumoto Y."/>
            <person name="Kinjo T."/>
            <person name="Motooka D."/>
            <person name="Nabeya D."/>
            <person name="Jung N."/>
            <person name="Uechi K."/>
            <person name="Horii T."/>
            <person name="Iida T."/>
            <person name="Fujita J."/>
            <person name="Nakamura S."/>
        </authorList>
    </citation>
    <scope>NUCLEOTIDE SEQUENCE [LARGE SCALE GENOMIC DNA]</scope>
    <source>
        <strain evidence="4 5">JCM 14742</strain>
    </source>
</reference>
<dbReference type="InterPro" id="IPR041664">
    <property type="entry name" value="AAA_16"/>
</dbReference>
<dbReference type="SUPFAM" id="SSF48452">
    <property type="entry name" value="TPR-like"/>
    <property type="match status" value="1"/>
</dbReference>